<keyword evidence="5" id="KW-1185">Reference proteome</keyword>
<evidence type="ECO:0000313" key="2">
    <source>
        <dbReference type="EMBL" id="GLS43429.1"/>
    </source>
</evidence>
<protein>
    <recommendedName>
        <fullName evidence="6">Porin</fullName>
    </recommendedName>
</protein>
<feature type="signal peptide" evidence="1">
    <location>
        <begin position="1"/>
        <end position="24"/>
    </location>
</feature>
<comment type="caution">
    <text evidence="3">The sequence shown here is derived from an EMBL/GenBank/DDBJ whole genome shotgun (WGS) entry which is preliminary data.</text>
</comment>
<dbReference type="RefSeq" id="WP_183501311.1">
    <property type="nucleotide sequence ID" value="NZ_BSPG01000005.1"/>
</dbReference>
<evidence type="ECO:0000256" key="1">
    <source>
        <dbReference type="SAM" id="SignalP"/>
    </source>
</evidence>
<reference evidence="2" key="1">
    <citation type="journal article" date="2014" name="Int. J. Syst. Evol. Microbiol.">
        <title>Complete genome of a new Firmicutes species belonging to the dominant human colonic microbiota ('Ruminococcus bicirculans') reveals two chromosomes and a selective capacity to utilize plant glucans.</title>
        <authorList>
            <consortium name="NISC Comparative Sequencing Program"/>
            <person name="Wegmann U."/>
            <person name="Louis P."/>
            <person name="Goesmann A."/>
            <person name="Henrissat B."/>
            <person name="Duncan S.H."/>
            <person name="Flint H.J."/>
        </authorList>
    </citation>
    <scope>NUCLEOTIDE SEQUENCE</scope>
    <source>
        <strain evidence="2">NBRC 107710</strain>
    </source>
</reference>
<evidence type="ECO:0000313" key="4">
    <source>
        <dbReference type="Proteomes" id="UP000517759"/>
    </source>
</evidence>
<dbReference type="Proteomes" id="UP001156881">
    <property type="component" value="Unassembled WGS sequence"/>
</dbReference>
<sequence>MSSKLVLRGSVATLALLAAGSAFAADLPAKAAPPIMVEEHCKAALSTPSYGPTIKAPADNNCWASPIGDLYLGGALSGYAYSFQSAQFAYAAPTPGTDPERTSRLDFSNAMLWVQKADGPFQFFVAAGLYSIPGLGLPVYQSYDQNKLLFGPVPAAYGKYQINEEWSVQGGRMFTNIGSELPFTFQNINISRGLLFGQENIINQGAQVNYSSGPLSASLAVTDGFYSGELNWVTGAITYKLDDSNTIGVNGGTHFNNFNSSTRGFGFQFATPLALQNSSIVSANYTYASGPWTVTPYVQYTAVDSNAGLGLIGAETFGASILAAYNFNDNFSLGGRFEYITQSGNRNDPFGRTNVLYGPGSEAFSYTITPTFTYGRYFLRGEYAHVDLASFQRGTAFAGGGVLGLGFGRFGNKSGQDRYLIETGFTF</sequence>
<keyword evidence="1" id="KW-0732">Signal</keyword>
<dbReference type="AlphaFoldDB" id="A0A7W6AE35"/>
<evidence type="ECO:0008006" key="6">
    <source>
        <dbReference type="Google" id="ProtNLM"/>
    </source>
</evidence>
<dbReference type="InterPro" id="IPR011486">
    <property type="entry name" value="BBP2"/>
</dbReference>
<organism evidence="3 4">
    <name type="scientific">Methylobacterium brachythecii</name>
    <dbReference type="NCBI Taxonomy" id="1176177"/>
    <lineage>
        <taxon>Bacteria</taxon>
        <taxon>Pseudomonadati</taxon>
        <taxon>Pseudomonadota</taxon>
        <taxon>Alphaproteobacteria</taxon>
        <taxon>Hyphomicrobiales</taxon>
        <taxon>Methylobacteriaceae</taxon>
        <taxon>Methylobacterium</taxon>
    </lineage>
</organism>
<evidence type="ECO:0000313" key="3">
    <source>
        <dbReference type="EMBL" id="MBB3900551.1"/>
    </source>
</evidence>
<reference evidence="2" key="4">
    <citation type="submission" date="2023-01" db="EMBL/GenBank/DDBJ databases">
        <title>Draft genome sequence of Methylobacterium brachythecii strain NBRC 107710.</title>
        <authorList>
            <person name="Sun Q."/>
            <person name="Mori K."/>
        </authorList>
    </citation>
    <scope>NUCLEOTIDE SEQUENCE</scope>
    <source>
        <strain evidence="2">NBRC 107710</strain>
    </source>
</reference>
<proteinExistence type="predicted"/>
<reference evidence="3 4" key="3">
    <citation type="submission" date="2020-08" db="EMBL/GenBank/DDBJ databases">
        <title>Genomic Encyclopedia of Type Strains, Phase IV (KMG-IV): sequencing the most valuable type-strain genomes for metagenomic binning, comparative biology and taxonomic classification.</title>
        <authorList>
            <person name="Goeker M."/>
        </authorList>
    </citation>
    <scope>NUCLEOTIDE SEQUENCE [LARGE SCALE GENOMIC DNA]</scope>
    <source>
        <strain evidence="3 4">DSM 24105</strain>
    </source>
</reference>
<dbReference type="EMBL" id="JACIDN010000001">
    <property type="protein sequence ID" value="MBB3900551.1"/>
    <property type="molecule type" value="Genomic_DNA"/>
</dbReference>
<dbReference type="SUPFAM" id="SSF56935">
    <property type="entry name" value="Porins"/>
    <property type="match status" value="1"/>
</dbReference>
<feature type="chain" id="PRO_5030592130" description="Porin" evidence="1">
    <location>
        <begin position="25"/>
        <end position="427"/>
    </location>
</feature>
<dbReference type="EMBL" id="BSPG01000005">
    <property type="protein sequence ID" value="GLS43429.1"/>
    <property type="molecule type" value="Genomic_DNA"/>
</dbReference>
<dbReference type="Pfam" id="PF07642">
    <property type="entry name" value="BBP2"/>
    <property type="match status" value="1"/>
</dbReference>
<dbReference type="Proteomes" id="UP000517759">
    <property type="component" value="Unassembled WGS sequence"/>
</dbReference>
<gene>
    <name evidence="2" type="ORF">GCM10007884_14140</name>
    <name evidence="3" type="ORF">GGR33_000031</name>
</gene>
<accession>A0A7W6AE35</accession>
<name>A0A7W6AE35_9HYPH</name>
<reference evidence="5" key="2">
    <citation type="journal article" date="2019" name="Int. J. Syst. Evol. Microbiol.">
        <title>The Global Catalogue of Microorganisms (GCM) 10K type strain sequencing project: providing services to taxonomists for standard genome sequencing and annotation.</title>
        <authorList>
            <consortium name="The Broad Institute Genomics Platform"/>
            <consortium name="The Broad Institute Genome Sequencing Center for Infectious Disease"/>
            <person name="Wu L."/>
            <person name="Ma J."/>
        </authorList>
    </citation>
    <scope>NUCLEOTIDE SEQUENCE [LARGE SCALE GENOMIC DNA]</scope>
    <source>
        <strain evidence="5">NBRC 107710</strain>
    </source>
</reference>
<evidence type="ECO:0000313" key="5">
    <source>
        <dbReference type="Proteomes" id="UP001156881"/>
    </source>
</evidence>